<dbReference type="PROSITE" id="PS50950">
    <property type="entry name" value="ZF_THAP"/>
    <property type="match status" value="1"/>
</dbReference>
<organism evidence="9 10">
    <name type="scientific">Homarus americanus</name>
    <name type="common">American lobster</name>
    <dbReference type="NCBI Taxonomy" id="6706"/>
    <lineage>
        <taxon>Eukaryota</taxon>
        <taxon>Metazoa</taxon>
        <taxon>Ecdysozoa</taxon>
        <taxon>Arthropoda</taxon>
        <taxon>Crustacea</taxon>
        <taxon>Multicrustacea</taxon>
        <taxon>Malacostraca</taxon>
        <taxon>Eumalacostraca</taxon>
        <taxon>Eucarida</taxon>
        <taxon>Decapoda</taxon>
        <taxon>Pleocyemata</taxon>
        <taxon>Astacidea</taxon>
        <taxon>Nephropoidea</taxon>
        <taxon>Nephropidae</taxon>
        <taxon>Homarus</taxon>
    </lineage>
</organism>
<evidence type="ECO:0000256" key="5">
    <source>
        <dbReference type="PROSITE-ProRule" id="PRU00309"/>
    </source>
</evidence>
<reference evidence="9" key="1">
    <citation type="journal article" date="2021" name="Sci. Adv.">
        <title>The American lobster genome reveals insights on longevity, neural, and immune adaptations.</title>
        <authorList>
            <person name="Polinski J.M."/>
            <person name="Zimin A.V."/>
            <person name="Clark K.F."/>
            <person name="Kohn A.B."/>
            <person name="Sadowski N."/>
            <person name="Timp W."/>
            <person name="Ptitsyn A."/>
            <person name="Khanna P."/>
            <person name="Romanova D.Y."/>
            <person name="Williams P."/>
            <person name="Greenwood S.J."/>
            <person name="Moroz L.L."/>
            <person name="Walt D.R."/>
            <person name="Bodnar A.G."/>
        </authorList>
    </citation>
    <scope>NUCLEOTIDE SEQUENCE</scope>
    <source>
        <strain evidence="9">GMGI-L3</strain>
    </source>
</reference>
<evidence type="ECO:0000256" key="2">
    <source>
        <dbReference type="ARBA" id="ARBA00022771"/>
    </source>
</evidence>
<accession>A0A8J5N8R3</accession>
<gene>
    <name evidence="9" type="primary">Thap2-L2</name>
    <name evidence="9" type="ORF">Hamer_G020728</name>
</gene>
<keyword evidence="2 5" id="KW-0863">Zinc-finger</keyword>
<feature type="coiled-coil region" evidence="6">
    <location>
        <begin position="402"/>
        <end position="450"/>
    </location>
</feature>
<keyword evidence="4 5" id="KW-0238">DNA-binding</keyword>
<dbReference type="Proteomes" id="UP000747542">
    <property type="component" value="Unassembled WGS sequence"/>
</dbReference>
<keyword evidence="1" id="KW-0479">Metal-binding</keyword>
<feature type="region of interest" description="Disordered" evidence="7">
    <location>
        <begin position="346"/>
        <end position="378"/>
    </location>
</feature>
<evidence type="ECO:0000256" key="4">
    <source>
        <dbReference type="ARBA" id="ARBA00023125"/>
    </source>
</evidence>
<dbReference type="PANTHER" id="PTHR47696">
    <property type="entry name" value="THAP DOMAIN-CONTAINING PROTEIN 2"/>
    <property type="match status" value="1"/>
</dbReference>
<dbReference type="OrthoDB" id="6381412at2759"/>
<feature type="region of interest" description="Disordered" evidence="7">
    <location>
        <begin position="121"/>
        <end position="205"/>
    </location>
</feature>
<comment type="caution">
    <text evidence="9">The sequence shown here is derived from an EMBL/GenBank/DDBJ whole genome shotgun (WGS) entry which is preliminary data.</text>
</comment>
<evidence type="ECO:0000256" key="6">
    <source>
        <dbReference type="SAM" id="Coils"/>
    </source>
</evidence>
<dbReference type="SMART" id="SM00980">
    <property type="entry name" value="THAP"/>
    <property type="match status" value="1"/>
</dbReference>
<dbReference type="InterPro" id="IPR026521">
    <property type="entry name" value="THAP2"/>
</dbReference>
<feature type="compositionally biased region" description="Low complexity" evidence="7">
    <location>
        <begin position="189"/>
        <end position="201"/>
    </location>
</feature>
<dbReference type="GO" id="GO:0003677">
    <property type="term" value="F:DNA binding"/>
    <property type="evidence" value="ECO:0007669"/>
    <property type="project" value="UniProtKB-UniRule"/>
</dbReference>
<dbReference type="InterPro" id="IPR006612">
    <property type="entry name" value="THAP_Znf"/>
</dbReference>
<protein>
    <submittedName>
        <fullName evidence="9">THAP domain-containing protein 2-like 2</fullName>
    </submittedName>
</protein>
<dbReference type="EMBL" id="JAHLQT010006619">
    <property type="protein sequence ID" value="KAG7174848.1"/>
    <property type="molecule type" value="Genomic_DNA"/>
</dbReference>
<name>A0A8J5N8R3_HOMAM</name>
<keyword evidence="6" id="KW-0175">Coiled coil</keyword>
<evidence type="ECO:0000259" key="8">
    <source>
        <dbReference type="PROSITE" id="PS50950"/>
    </source>
</evidence>
<keyword evidence="10" id="KW-1185">Reference proteome</keyword>
<dbReference type="AlphaFoldDB" id="A0A8J5N8R3"/>
<keyword evidence="3" id="KW-0862">Zinc</keyword>
<proteinExistence type="predicted"/>
<evidence type="ECO:0000313" key="9">
    <source>
        <dbReference type="EMBL" id="KAG7174848.1"/>
    </source>
</evidence>
<evidence type="ECO:0000256" key="1">
    <source>
        <dbReference type="ARBA" id="ARBA00022723"/>
    </source>
</evidence>
<feature type="coiled-coil region" evidence="6">
    <location>
        <begin position="300"/>
        <end position="334"/>
    </location>
</feature>
<evidence type="ECO:0000256" key="3">
    <source>
        <dbReference type="ARBA" id="ARBA00022833"/>
    </source>
</evidence>
<dbReference type="SMART" id="SM00692">
    <property type="entry name" value="DM3"/>
    <property type="match status" value="1"/>
</dbReference>
<dbReference type="Pfam" id="PF05485">
    <property type="entry name" value="THAP"/>
    <property type="match status" value="1"/>
</dbReference>
<feature type="domain" description="THAP-type" evidence="8">
    <location>
        <begin position="1"/>
        <end position="79"/>
    </location>
</feature>
<evidence type="ECO:0000313" key="10">
    <source>
        <dbReference type="Proteomes" id="UP000747542"/>
    </source>
</evidence>
<feature type="region of interest" description="Disordered" evidence="7">
    <location>
        <begin position="74"/>
        <end position="98"/>
    </location>
</feature>
<dbReference type="GO" id="GO:0008270">
    <property type="term" value="F:zinc ion binding"/>
    <property type="evidence" value="ECO:0007669"/>
    <property type="project" value="UniProtKB-KW"/>
</dbReference>
<sequence>MPSCAAIYCRKQASKGSGRTVHCFPVNSVVRQKWILVTGRENWVPGRRSVLCSDHFEEQFFDRTGQTTRLRVGAIPTKGKSTPDQNEEKEHRSRRGVIKRSSEACYSMLANVASVPLDQVSVKPEPFDHSDDEEESKRKITTLQGRGKQKKLVTPKREIFEPSSSCDSDDPSQYKEPSTLHGPLHVDNPSASDDSSSLLHHLSTHPDDPFYSDHYYCRKPGETEETIQMKNIQVQYLKMKLKYLEENNTVEKEPPDWTNFKKSSVLDDMPNMEEYEMTETENNISDDVCLKNSKATTHILKEKDQEVQDLLKKIKSLQQKKRRAKQKEKDKKKIFRYVVMIEPAKKDKRVSSKTSHDDLSSDDSTVPDDHSTSDELPTAQESLTSHKVALLAAENFGIKKKSRKITNILQEKKKQIQELQKKLKCVQQREKKKTAEIEHLQNVIQNFKDRLEVHPDQEETMLRLCSFCKSRIH</sequence>
<evidence type="ECO:0000256" key="7">
    <source>
        <dbReference type="SAM" id="MobiDB-lite"/>
    </source>
</evidence>
<dbReference type="PANTHER" id="PTHR47696:SF2">
    <property type="entry name" value="PROVISIONAL ORTHOLOG OF THAP DOMAIN CONTAINING 1"/>
    <property type="match status" value="1"/>
</dbReference>